<reference evidence="1 2" key="1">
    <citation type="journal article" date="2020" name="ISME J.">
        <title>Enrichment and physiological characterization of a novel comammox Nitrospira indicates ammonium inhibition of complete nitrification.</title>
        <authorList>
            <person name="Sakoula D."/>
            <person name="Koch H."/>
            <person name="Frank J."/>
            <person name="Jetten M.S.M."/>
            <person name="van Kessel M.A.H.J."/>
            <person name="Lucker S."/>
        </authorList>
    </citation>
    <scope>NUCLEOTIDE SEQUENCE [LARGE SCALE GENOMIC DNA]</scope>
    <source>
        <strain evidence="1">Comreactor17</strain>
    </source>
</reference>
<dbReference type="Proteomes" id="UP000593737">
    <property type="component" value="Chromosome"/>
</dbReference>
<organism evidence="1 2">
    <name type="scientific">Candidatus Nitrospira kreftii</name>
    <dbReference type="NCBI Taxonomy" id="2652173"/>
    <lineage>
        <taxon>Bacteria</taxon>
        <taxon>Pseudomonadati</taxon>
        <taxon>Nitrospirota</taxon>
        <taxon>Nitrospiria</taxon>
        <taxon>Nitrospirales</taxon>
        <taxon>Nitrospiraceae</taxon>
        <taxon>Nitrospira</taxon>
    </lineage>
</organism>
<evidence type="ECO:0000313" key="2">
    <source>
        <dbReference type="Proteomes" id="UP000593737"/>
    </source>
</evidence>
<gene>
    <name evidence="1" type="ORF">Nkreftii_000242</name>
</gene>
<dbReference type="AlphaFoldDB" id="A0A7S8FAX6"/>
<sequence length="54" mass="5947">MVKSEQRGQNAEEKREAKLPCEEPSYCLFCGVVGPALLYGHWCGDDGGRFIATV</sequence>
<accession>A0A7S8FAX6</accession>
<proteinExistence type="predicted"/>
<evidence type="ECO:0000313" key="1">
    <source>
        <dbReference type="EMBL" id="QPD02468.1"/>
    </source>
</evidence>
<name>A0A7S8FAX6_9BACT</name>
<protein>
    <submittedName>
        <fullName evidence="1">Uncharacterized protein</fullName>
    </submittedName>
</protein>
<dbReference type="KEGG" id="nkf:Nkreftii_000242"/>
<dbReference type="EMBL" id="CP047423">
    <property type="protein sequence ID" value="QPD02468.1"/>
    <property type="molecule type" value="Genomic_DNA"/>
</dbReference>